<proteinExistence type="predicted"/>
<keyword evidence="1" id="KW-0472">Membrane</keyword>
<feature type="transmembrane region" description="Helical" evidence="1">
    <location>
        <begin position="177"/>
        <end position="195"/>
    </location>
</feature>
<keyword evidence="1" id="KW-0812">Transmembrane</keyword>
<keyword evidence="1" id="KW-1133">Transmembrane helix</keyword>
<organism evidence="2">
    <name type="scientific">Schistocephalus solidus</name>
    <name type="common">Tapeworm</name>
    <dbReference type="NCBI Taxonomy" id="70667"/>
    <lineage>
        <taxon>Eukaryota</taxon>
        <taxon>Metazoa</taxon>
        <taxon>Spiralia</taxon>
        <taxon>Lophotrochozoa</taxon>
        <taxon>Platyhelminthes</taxon>
        <taxon>Cestoda</taxon>
        <taxon>Eucestoda</taxon>
        <taxon>Diphyllobothriidea</taxon>
        <taxon>Diphyllobothriidae</taxon>
        <taxon>Schistocephalus</taxon>
    </lineage>
</organism>
<reference evidence="2" key="1">
    <citation type="submission" date="2016-01" db="EMBL/GenBank/DDBJ databases">
        <title>Reference transcriptome for the parasite Schistocephalus solidus: insights into the molecular evolution of parasitism.</title>
        <authorList>
            <person name="Hebert F.O."/>
            <person name="Grambauer S."/>
            <person name="Barber I."/>
            <person name="Landry C.R."/>
            <person name="Aubin-Horth N."/>
        </authorList>
    </citation>
    <scope>NUCLEOTIDE SEQUENCE</scope>
</reference>
<protein>
    <submittedName>
        <fullName evidence="2">Uncharacterized protein</fullName>
    </submittedName>
</protein>
<dbReference type="AlphaFoldDB" id="A0A0X3NX47"/>
<gene>
    <name evidence="2" type="ORF">TR127313</name>
</gene>
<sequence>MQTILYKQPQKHKKAKGTLIHIFVQKGVAGCKESTRGGNLVKPDNTSSGTYCFLANRILVQESVQVIDHSDHQRTTRTARNIFSAFQLLLYGRLALCNLESVPARTWIEEGLLLFVILHVLNLHFIMENRHCFLNPSPNQQGLTGSVQKKKRGGHARCESSCFLFVRLSFSLVKQDIIVTIFVIICHEIVTIVIIPTRNT</sequence>
<dbReference type="EMBL" id="GEEE01023749">
    <property type="protein sequence ID" value="JAP39476.1"/>
    <property type="molecule type" value="Transcribed_RNA"/>
</dbReference>
<accession>A0A0X3NX47</accession>
<evidence type="ECO:0000256" key="1">
    <source>
        <dbReference type="SAM" id="Phobius"/>
    </source>
</evidence>
<name>A0A0X3NX47_SCHSO</name>
<evidence type="ECO:0000313" key="2">
    <source>
        <dbReference type="EMBL" id="JAP39476.1"/>
    </source>
</evidence>
<feature type="non-terminal residue" evidence="2">
    <location>
        <position position="200"/>
    </location>
</feature>